<reference evidence="2 3" key="1">
    <citation type="journal article" date="2017" name="ISME J.">
        <title>Unveiling bifidobacterial biogeography across the mammalian branch of the tree of life.</title>
        <authorList>
            <person name="Milani C."/>
            <person name="Mangifesta M."/>
            <person name="Mancabelli L."/>
            <person name="Lugli G.A."/>
            <person name="James K."/>
            <person name="Duranti S."/>
            <person name="Turroni F."/>
            <person name="Ferrario C."/>
            <person name="Ossiprandi M.C."/>
            <person name="van Sinderen D."/>
            <person name="Ventura M."/>
        </authorList>
    </citation>
    <scope>NUCLEOTIDE SEQUENCE [LARGE SCALE GENOMIC DNA]</scope>
    <source>
        <strain evidence="3">Ham19E</strain>
    </source>
</reference>
<proteinExistence type="predicted"/>
<evidence type="ECO:0000313" key="2">
    <source>
        <dbReference type="EMBL" id="PAU68398.1"/>
    </source>
</evidence>
<protein>
    <submittedName>
        <fullName evidence="2">Uncharacterized protein</fullName>
    </submittedName>
</protein>
<accession>A0A2A2EHL5</accession>
<keyword evidence="3" id="KW-1185">Reference proteome</keyword>
<dbReference type="Gene3D" id="3.40.50.300">
    <property type="entry name" value="P-loop containing nucleotide triphosphate hydrolases"/>
    <property type="match status" value="1"/>
</dbReference>
<name>A0A2A2EHL5_9BIFI</name>
<dbReference type="EMBL" id="MVOH01000006">
    <property type="protein sequence ID" value="PAU68398.1"/>
    <property type="molecule type" value="Genomic_DNA"/>
</dbReference>
<sequence>MKALEQTRSEAFWQAVKKPTEAEINAAWAQAIAAYDLTTEAPNQPVISADYLPKVSKETKDAYIETLRHEVRGARIYGIPGAGLEDSNFGRNEQKSGERGEEVFAKLLTWDGILDHCVSYWSVYRPEPDGTRGEGADIDCILQFGNHILLVDVKNYRAGLEYHTLIKNKAMFCAYPKLRVVAHAPYVHSSNMAFAQADVQGYLAAHGSGCTVESFVVLVPGTSGLPTLDADITWPNGIPAMSYATFVGMLKQRAMADPSYLNVDPGMTREQLWLSTLVKHAHLGPVSHIDNPLPETMWPRPTYDAFAGIDARDMTMKGHEPKKPGRHQEARRSGSQQRTQANHRAHASQDQADRIIDALPAMGPQASFALMRDADGNPLPFGFADVSGIFVTGAGKNGMSVCMTTLVASVLQSKAFDVTILDCQERSTLSKYAQAAKMYLQADDGFELMNSAAESLNTSMRAREKAIRAHGAESFWRDEGHAGLRPQLLIVNGAGSLYTDEVDAQDEQDMRGIRRCIQRIVKRGGASGTCVLLIAQQKTTDGGVPAELAELAQECQLRLCFHLPSDERVAQVLGTTASPAFGPSVELGQALYAKETQAPQMVQFLNMMSGKLNELSL</sequence>
<dbReference type="Proteomes" id="UP000218399">
    <property type="component" value="Unassembled WGS sequence"/>
</dbReference>
<dbReference type="InterPro" id="IPR027417">
    <property type="entry name" value="P-loop_NTPase"/>
</dbReference>
<feature type="region of interest" description="Disordered" evidence="1">
    <location>
        <begin position="315"/>
        <end position="349"/>
    </location>
</feature>
<dbReference type="AlphaFoldDB" id="A0A2A2EHL5"/>
<feature type="compositionally biased region" description="Basic and acidic residues" evidence="1">
    <location>
        <begin position="315"/>
        <end position="332"/>
    </location>
</feature>
<gene>
    <name evidence="2" type="ORF">B1526_0583</name>
</gene>
<organism evidence="2 3">
    <name type="scientific">Bifidobacterium criceti</name>
    <dbReference type="NCBI Taxonomy" id="1960969"/>
    <lineage>
        <taxon>Bacteria</taxon>
        <taxon>Bacillati</taxon>
        <taxon>Actinomycetota</taxon>
        <taxon>Actinomycetes</taxon>
        <taxon>Bifidobacteriales</taxon>
        <taxon>Bifidobacteriaceae</taxon>
        <taxon>Bifidobacterium</taxon>
    </lineage>
</organism>
<comment type="caution">
    <text evidence="2">The sequence shown here is derived from an EMBL/GenBank/DDBJ whole genome shotgun (WGS) entry which is preliminary data.</text>
</comment>
<evidence type="ECO:0000256" key="1">
    <source>
        <dbReference type="SAM" id="MobiDB-lite"/>
    </source>
</evidence>
<evidence type="ECO:0000313" key="3">
    <source>
        <dbReference type="Proteomes" id="UP000218399"/>
    </source>
</evidence>